<accession>A0ABT0GM64</accession>
<gene>
    <name evidence="2" type="ORF">M0G41_18485</name>
</gene>
<feature type="domain" description="Transposase IS200-like" evidence="1">
    <location>
        <begin position="1"/>
        <end position="111"/>
    </location>
</feature>
<dbReference type="SMART" id="SM01321">
    <property type="entry name" value="Y1_Tnp"/>
    <property type="match status" value="1"/>
</dbReference>
<dbReference type="Gene3D" id="3.30.70.1290">
    <property type="entry name" value="Transposase IS200-like"/>
    <property type="match status" value="1"/>
</dbReference>
<keyword evidence="3" id="KW-1185">Reference proteome</keyword>
<dbReference type="InterPro" id="IPR002686">
    <property type="entry name" value="Transposase_17"/>
</dbReference>
<name>A0ABT0GM64_9GAMM</name>
<comment type="caution">
    <text evidence="2">The sequence shown here is derived from an EMBL/GenBank/DDBJ whole genome shotgun (WGS) entry which is preliminary data.</text>
</comment>
<evidence type="ECO:0000313" key="2">
    <source>
        <dbReference type="EMBL" id="MCK7595639.1"/>
    </source>
</evidence>
<evidence type="ECO:0000313" key="3">
    <source>
        <dbReference type="Proteomes" id="UP001431449"/>
    </source>
</evidence>
<dbReference type="PANTHER" id="PTHR36966:SF1">
    <property type="entry name" value="REP-ASSOCIATED TYROSINE TRANSPOSASE"/>
    <property type="match status" value="1"/>
</dbReference>
<dbReference type="InterPro" id="IPR052715">
    <property type="entry name" value="RAYT_transposase"/>
</dbReference>
<reference evidence="2" key="1">
    <citation type="submission" date="2022-04" db="EMBL/GenBank/DDBJ databases">
        <title>Lysobacter sp. CAU 1642 isolated from sea sand.</title>
        <authorList>
            <person name="Kim W."/>
        </authorList>
    </citation>
    <scope>NUCLEOTIDE SEQUENCE</scope>
    <source>
        <strain evidence="2">CAU 1642</strain>
    </source>
</reference>
<dbReference type="EMBL" id="JALNMH010000027">
    <property type="protein sequence ID" value="MCK7595639.1"/>
    <property type="molecule type" value="Genomic_DNA"/>
</dbReference>
<dbReference type="Pfam" id="PF01797">
    <property type="entry name" value="Y1_Tnp"/>
    <property type="match status" value="1"/>
</dbReference>
<protein>
    <submittedName>
        <fullName evidence="2">Transposase</fullName>
    </submittedName>
</protein>
<dbReference type="SUPFAM" id="SSF143422">
    <property type="entry name" value="Transposase IS200-like"/>
    <property type="match status" value="1"/>
</dbReference>
<sequence length="132" mass="14923">MYLLTTCCAGGWKRFAEHPAAHEAARTLAQPCAWGDAGLLAWVLMPDHLHLLIQLEEQPLGRVMQQGKSRIAVAVQRIEQAPPPFWQPAFHDRALRSEEDIRRAARYLVANPLRAGLVDEIGAYPYWDAVWL</sequence>
<dbReference type="InterPro" id="IPR036515">
    <property type="entry name" value="Transposase_17_sf"/>
</dbReference>
<organism evidence="2 3">
    <name type="scientific">Pseudomarimonas salicorniae</name>
    <dbReference type="NCBI Taxonomy" id="2933270"/>
    <lineage>
        <taxon>Bacteria</taxon>
        <taxon>Pseudomonadati</taxon>
        <taxon>Pseudomonadota</taxon>
        <taxon>Gammaproteobacteria</taxon>
        <taxon>Lysobacterales</taxon>
        <taxon>Lysobacteraceae</taxon>
        <taxon>Pseudomarimonas</taxon>
    </lineage>
</organism>
<dbReference type="NCBIfam" id="NF047646">
    <property type="entry name" value="REP_Tyr_transpos"/>
    <property type="match status" value="1"/>
</dbReference>
<proteinExistence type="predicted"/>
<dbReference type="Proteomes" id="UP001431449">
    <property type="component" value="Unassembled WGS sequence"/>
</dbReference>
<dbReference type="PANTHER" id="PTHR36966">
    <property type="entry name" value="REP-ASSOCIATED TYROSINE TRANSPOSASE"/>
    <property type="match status" value="1"/>
</dbReference>
<evidence type="ECO:0000259" key="1">
    <source>
        <dbReference type="SMART" id="SM01321"/>
    </source>
</evidence>